<sequence length="161" mass="17829">MLLASLAAVLMAPLAACWSRFREHQLLKVGSPLPPEALTFARQLGIHAPENLRVQFVHEVPLPLPSAMAHAFSRLGFPILSAAGMSLGRGICAVSPDSRLLRHELVHTLQYQRLGGHLPFMRRYLRECIHHGYATAPMEIEARDRAQEEDRIPDGISPQSG</sequence>
<evidence type="ECO:0008006" key="3">
    <source>
        <dbReference type="Google" id="ProtNLM"/>
    </source>
</evidence>
<dbReference type="EMBL" id="JACHFD010000008">
    <property type="protein sequence ID" value="MBB5351787.1"/>
    <property type="molecule type" value="Genomic_DNA"/>
</dbReference>
<comment type="caution">
    <text evidence="1">The sequence shown here is derived from an EMBL/GenBank/DDBJ whole genome shotgun (WGS) entry which is preliminary data.</text>
</comment>
<organism evidence="1 2">
    <name type="scientific">Haloferula luteola</name>
    <dbReference type="NCBI Taxonomy" id="595692"/>
    <lineage>
        <taxon>Bacteria</taxon>
        <taxon>Pseudomonadati</taxon>
        <taxon>Verrucomicrobiota</taxon>
        <taxon>Verrucomicrobiia</taxon>
        <taxon>Verrucomicrobiales</taxon>
        <taxon>Verrucomicrobiaceae</taxon>
        <taxon>Haloferula</taxon>
    </lineage>
</organism>
<evidence type="ECO:0000313" key="2">
    <source>
        <dbReference type="Proteomes" id="UP000557717"/>
    </source>
</evidence>
<gene>
    <name evidence="1" type="ORF">HNR46_002026</name>
</gene>
<dbReference type="Proteomes" id="UP000557717">
    <property type="component" value="Unassembled WGS sequence"/>
</dbReference>
<accession>A0A840V095</accession>
<reference evidence="1 2" key="1">
    <citation type="submission" date="2020-08" db="EMBL/GenBank/DDBJ databases">
        <title>Genomic Encyclopedia of Type Strains, Phase IV (KMG-IV): sequencing the most valuable type-strain genomes for metagenomic binning, comparative biology and taxonomic classification.</title>
        <authorList>
            <person name="Goeker M."/>
        </authorList>
    </citation>
    <scope>NUCLEOTIDE SEQUENCE [LARGE SCALE GENOMIC DNA]</scope>
    <source>
        <strain evidence="1 2">YC6886</strain>
    </source>
</reference>
<protein>
    <recommendedName>
        <fullName evidence="3">DUF4157 domain-containing protein</fullName>
    </recommendedName>
</protein>
<dbReference type="AlphaFoldDB" id="A0A840V095"/>
<proteinExistence type="predicted"/>
<name>A0A840V095_9BACT</name>
<dbReference type="RefSeq" id="WP_184018253.1">
    <property type="nucleotide sequence ID" value="NZ_JACHFD010000008.1"/>
</dbReference>
<evidence type="ECO:0000313" key="1">
    <source>
        <dbReference type="EMBL" id="MBB5351787.1"/>
    </source>
</evidence>
<keyword evidence="2" id="KW-1185">Reference proteome</keyword>